<dbReference type="AlphaFoldDB" id="X6LVS4"/>
<gene>
    <name evidence="1" type="ORF">RFI_31945</name>
</gene>
<accession>X6LVS4</accession>
<evidence type="ECO:0000313" key="1">
    <source>
        <dbReference type="EMBL" id="ETO05451.1"/>
    </source>
</evidence>
<organism evidence="1 2">
    <name type="scientific">Reticulomyxa filosa</name>
    <dbReference type="NCBI Taxonomy" id="46433"/>
    <lineage>
        <taxon>Eukaryota</taxon>
        <taxon>Sar</taxon>
        <taxon>Rhizaria</taxon>
        <taxon>Retaria</taxon>
        <taxon>Foraminifera</taxon>
        <taxon>Monothalamids</taxon>
        <taxon>Reticulomyxidae</taxon>
        <taxon>Reticulomyxa</taxon>
    </lineage>
</organism>
<proteinExistence type="predicted"/>
<keyword evidence="2" id="KW-1185">Reference proteome</keyword>
<dbReference type="Proteomes" id="UP000023152">
    <property type="component" value="Unassembled WGS sequence"/>
</dbReference>
<reference evidence="1 2" key="1">
    <citation type="journal article" date="2013" name="Curr. Biol.">
        <title>The Genome of the Foraminiferan Reticulomyxa filosa.</title>
        <authorList>
            <person name="Glockner G."/>
            <person name="Hulsmann N."/>
            <person name="Schleicher M."/>
            <person name="Noegel A.A."/>
            <person name="Eichinger L."/>
            <person name="Gallinger C."/>
            <person name="Pawlowski J."/>
            <person name="Sierra R."/>
            <person name="Euteneuer U."/>
            <person name="Pillet L."/>
            <person name="Moustafa A."/>
            <person name="Platzer M."/>
            <person name="Groth M."/>
            <person name="Szafranski K."/>
            <person name="Schliwa M."/>
        </authorList>
    </citation>
    <scope>NUCLEOTIDE SEQUENCE [LARGE SCALE GENOMIC DNA]</scope>
</reference>
<comment type="caution">
    <text evidence="1">The sequence shown here is derived from an EMBL/GenBank/DDBJ whole genome shotgun (WGS) entry which is preliminary data.</text>
</comment>
<evidence type="ECO:0000313" key="2">
    <source>
        <dbReference type="Proteomes" id="UP000023152"/>
    </source>
</evidence>
<sequence>MEGRGDIKTIEMKKRREKNWQLMHLMKGSCWQMIAKFPKYTLFLREFALRATQNQLPMYVKTRTSEIQHRSEDDINENSKKDNYNWNQMERIVGQYLQQIFTRQHGFRHCVWTTKSQNRAKWRRRKHILLQNTGQTINE</sequence>
<dbReference type="EMBL" id="ASPP01028111">
    <property type="protein sequence ID" value="ETO05451.1"/>
    <property type="molecule type" value="Genomic_DNA"/>
</dbReference>
<name>X6LVS4_RETFI</name>
<protein>
    <submittedName>
        <fullName evidence="1">Uncharacterized protein</fullName>
    </submittedName>
</protein>